<evidence type="ECO:0000313" key="3">
    <source>
        <dbReference type="Proteomes" id="UP001497444"/>
    </source>
</evidence>
<dbReference type="Pfam" id="PF12770">
    <property type="entry name" value="CHAT"/>
    <property type="match status" value="1"/>
</dbReference>
<dbReference type="Proteomes" id="UP001497444">
    <property type="component" value="Chromosome 6"/>
</dbReference>
<protein>
    <recommendedName>
        <fullName evidence="1">CHAT domain-containing protein</fullName>
    </recommendedName>
</protein>
<evidence type="ECO:0000313" key="2">
    <source>
        <dbReference type="EMBL" id="CAK9275544.1"/>
    </source>
</evidence>
<organism evidence="2 3">
    <name type="scientific">Sphagnum jensenii</name>
    <dbReference type="NCBI Taxonomy" id="128206"/>
    <lineage>
        <taxon>Eukaryota</taxon>
        <taxon>Viridiplantae</taxon>
        <taxon>Streptophyta</taxon>
        <taxon>Embryophyta</taxon>
        <taxon>Bryophyta</taxon>
        <taxon>Sphagnophytina</taxon>
        <taxon>Sphagnopsida</taxon>
        <taxon>Sphagnales</taxon>
        <taxon>Sphagnaceae</taxon>
        <taxon>Sphagnum</taxon>
    </lineage>
</organism>
<evidence type="ECO:0000259" key="1">
    <source>
        <dbReference type="Pfam" id="PF12770"/>
    </source>
</evidence>
<feature type="domain" description="CHAT" evidence="1">
    <location>
        <begin position="227"/>
        <end position="344"/>
    </location>
</feature>
<reference evidence="2" key="1">
    <citation type="submission" date="2024-02" db="EMBL/GenBank/DDBJ databases">
        <authorList>
            <consortium name="ELIXIR-Norway"/>
            <consortium name="Elixir Norway"/>
        </authorList>
    </citation>
    <scope>NUCLEOTIDE SEQUENCE</scope>
</reference>
<keyword evidence="3" id="KW-1185">Reference proteome</keyword>
<dbReference type="EMBL" id="OZ020101">
    <property type="protein sequence ID" value="CAK9275544.1"/>
    <property type="molecule type" value="Genomic_DNA"/>
</dbReference>
<proteinExistence type="predicted"/>
<dbReference type="InterPro" id="IPR024983">
    <property type="entry name" value="CHAT_dom"/>
</dbReference>
<sequence length="480" mass="52514">MGNGKLAESELVKAMVLSESVDMSRWKGDQEGIRRLLVHVLCLQADASSACKDYAESQRLLSLASTMAASEHPLLLGSIKWHQAQLLKHQEHWNEALIVAQEAALLAFFAKNCDVNIWFQDCGLPKNTCLEEMVSKALEDTVVTEDKKSGVIGSLSMLHSLLVQYIEEDLESCDTFVFAPGHGCLATVPFAALYDDRKHEFLIARKCVATATIYSRGSRDGGIIFHVKPCLGKEMTKKAILEGLSNSGVVLLATHGKSLFEGTDVETKRMKAEDADQVLTAAEIATLENGISAELVVLSACESGLGQATASEGLLGLGRALPQAGAATAILTLWKVDDLMTSRFGAAPVTHRPVIAIQIERWIVSCGAGLFHELLIATPKGRNVSECLRMVMLQMIQDNVPVRHWAPFTIVGIPAVRLFVPNDNWEVSGLDKFSHVLFPSNDTCQFPCRVCEELQLEKLHIILHPEDRLVVCRQQCCSLG</sequence>
<gene>
    <name evidence="2" type="ORF">CSSPJE1EN1_LOCUS21022</name>
</gene>
<name>A0ABP0X8Y5_9BRYO</name>
<accession>A0ABP0X8Y5</accession>